<dbReference type="GO" id="GO:0015031">
    <property type="term" value="P:protein transport"/>
    <property type="evidence" value="ECO:0007669"/>
    <property type="project" value="UniProtKB-KW"/>
</dbReference>
<comment type="subcellular location">
    <subcellularLocation>
        <location evidence="1">Cell inner membrane</location>
    </subcellularLocation>
</comment>
<keyword evidence="5 10" id="KW-0812">Transmembrane</keyword>
<organism evidence="12 13">
    <name type="scientific">Orrella marina</name>
    <dbReference type="NCBI Taxonomy" id="2163011"/>
    <lineage>
        <taxon>Bacteria</taxon>
        <taxon>Pseudomonadati</taxon>
        <taxon>Pseudomonadota</taxon>
        <taxon>Betaproteobacteria</taxon>
        <taxon>Burkholderiales</taxon>
        <taxon>Alcaligenaceae</taxon>
        <taxon>Orrella</taxon>
    </lineage>
</organism>
<evidence type="ECO:0000256" key="6">
    <source>
        <dbReference type="ARBA" id="ARBA00022927"/>
    </source>
</evidence>
<evidence type="ECO:0000256" key="4">
    <source>
        <dbReference type="ARBA" id="ARBA00022519"/>
    </source>
</evidence>
<keyword evidence="3" id="KW-1003">Cell membrane</keyword>
<evidence type="ECO:0000256" key="9">
    <source>
        <dbReference type="SAM" id="MobiDB-lite"/>
    </source>
</evidence>
<dbReference type="Gene3D" id="2.30.30.830">
    <property type="match status" value="1"/>
</dbReference>
<dbReference type="RefSeq" id="WP_108621814.1">
    <property type="nucleotide sequence ID" value="NZ_CP028901.1"/>
</dbReference>
<dbReference type="GO" id="GO:0005886">
    <property type="term" value="C:plasma membrane"/>
    <property type="evidence" value="ECO:0007669"/>
    <property type="project" value="UniProtKB-SubCell"/>
</dbReference>
<keyword evidence="8 10" id="KW-0472">Membrane</keyword>
<feature type="compositionally biased region" description="Low complexity" evidence="9">
    <location>
        <begin position="161"/>
        <end position="172"/>
    </location>
</feature>
<evidence type="ECO:0000256" key="5">
    <source>
        <dbReference type="ARBA" id="ARBA00022692"/>
    </source>
</evidence>
<evidence type="ECO:0000256" key="2">
    <source>
        <dbReference type="ARBA" id="ARBA00022448"/>
    </source>
</evidence>
<reference evidence="12 13" key="1">
    <citation type="submission" date="2018-04" db="EMBL/GenBank/DDBJ databases">
        <title>Bordetella sp. HZ20 isolated from seawater.</title>
        <authorList>
            <person name="Sun C."/>
        </authorList>
    </citation>
    <scope>NUCLEOTIDE SEQUENCE [LARGE SCALE GENOMIC DNA]</scope>
    <source>
        <strain evidence="12 13">HZ20</strain>
    </source>
</reference>
<dbReference type="KEGG" id="boz:DBV39_12555"/>
<keyword evidence="7 10" id="KW-1133">Transmembrane helix</keyword>
<dbReference type="InterPro" id="IPR024961">
    <property type="entry name" value="T2SS_GspC_N"/>
</dbReference>
<evidence type="ECO:0000313" key="13">
    <source>
        <dbReference type="Proteomes" id="UP000244571"/>
    </source>
</evidence>
<evidence type="ECO:0000256" key="8">
    <source>
        <dbReference type="ARBA" id="ARBA00023136"/>
    </source>
</evidence>
<keyword evidence="4" id="KW-0997">Cell inner membrane</keyword>
<accession>A0A2R4XKR8</accession>
<keyword evidence="6" id="KW-0653">Protein transport</keyword>
<evidence type="ECO:0000256" key="10">
    <source>
        <dbReference type="SAM" id="Phobius"/>
    </source>
</evidence>
<evidence type="ECO:0000256" key="1">
    <source>
        <dbReference type="ARBA" id="ARBA00004533"/>
    </source>
</evidence>
<feature type="domain" description="Type II secretion system protein GspC N-terminal" evidence="11">
    <location>
        <begin position="74"/>
        <end position="131"/>
    </location>
</feature>
<evidence type="ECO:0000256" key="3">
    <source>
        <dbReference type="ARBA" id="ARBA00022475"/>
    </source>
</evidence>
<evidence type="ECO:0000256" key="7">
    <source>
        <dbReference type="ARBA" id="ARBA00022989"/>
    </source>
</evidence>
<evidence type="ECO:0000313" key="12">
    <source>
        <dbReference type="EMBL" id="AWB34398.1"/>
    </source>
</evidence>
<proteinExistence type="predicted"/>
<keyword evidence="13" id="KW-1185">Reference proteome</keyword>
<sequence>MQLLGDWTSFGWSDLAGLLAKMAVAVGLGVWAVILLAPTAALPPATFERHASEKQDLGAVADWFGGQALRVAVSATGVMATDDGRGSALLSINGARPKGFRVGERLAPGVTLHSVYATHVLIDQDGRIEEVQIPESPSSRINGFRLVPSSATSDVRETDGTSDTNDTTGTMR</sequence>
<feature type="transmembrane region" description="Helical" evidence="10">
    <location>
        <begin position="20"/>
        <end position="42"/>
    </location>
</feature>
<dbReference type="Pfam" id="PF11356">
    <property type="entry name" value="T2SSC"/>
    <property type="match status" value="1"/>
</dbReference>
<name>A0A2R4XKR8_9BURK</name>
<dbReference type="OrthoDB" id="8686822at2"/>
<gene>
    <name evidence="12" type="ORF">DBV39_12555</name>
</gene>
<dbReference type="EMBL" id="CP028901">
    <property type="protein sequence ID" value="AWB34398.1"/>
    <property type="molecule type" value="Genomic_DNA"/>
</dbReference>
<feature type="region of interest" description="Disordered" evidence="9">
    <location>
        <begin position="139"/>
        <end position="172"/>
    </location>
</feature>
<dbReference type="Proteomes" id="UP000244571">
    <property type="component" value="Chromosome"/>
</dbReference>
<dbReference type="AlphaFoldDB" id="A0A2R4XKR8"/>
<protein>
    <recommendedName>
        <fullName evidence="11">Type II secretion system protein GspC N-terminal domain-containing protein</fullName>
    </recommendedName>
</protein>
<keyword evidence="2" id="KW-0813">Transport</keyword>
<evidence type="ECO:0000259" key="11">
    <source>
        <dbReference type="Pfam" id="PF11356"/>
    </source>
</evidence>